<dbReference type="PROSITE" id="PS50073">
    <property type="entry name" value="COPPER_FIST_2"/>
    <property type="match status" value="1"/>
</dbReference>
<dbReference type="InterPro" id="IPR001083">
    <property type="entry name" value="Cu_fist_DNA-bd_dom"/>
</dbReference>
<evidence type="ECO:0000256" key="2">
    <source>
        <dbReference type="ARBA" id="ARBA00022723"/>
    </source>
</evidence>
<gene>
    <name evidence="11" type="primary">KAFR0B01950</name>
    <name evidence="11" type="ORF">KAFR_0B01950</name>
</gene>
<dbReference type="RefSeq" id="XP_003955628.1">
    <property type="nucleotide sequence ID" value="XM_003955579.1"/>
</dbReference>
<keyword evidence="12" id="KW-1185">Reference proteome</keyword>
<keyword evidence="5" id="KW-0805">Transcription regulation</keyword>
<keyword evidence="7" id="KW-0539">Nucleus</keyword>
<dbReference type="GO" id="GO:0000978">
    <property type="term" value="F:RNA polymerase II cis-regulatory region sequence-specific DNA binding"/>
    <property type="evidence" value="ECO:0007669"/>
    <property type="project" value="TreeGrafter"/>
</dbReference>
<name>H2AQ43_KAZAF</name>
<dbReference type="GO" id="GO:0005634">
    <property type="term" value="C:nucleus"/>
    <property type="evidence" value="ECO:0007669"/>
    <property type="project" value="UniProtKB-SubCell"/>
</dbReference>
<dbReference type="GO" id="GO:0006878">
    <property type="term" value="P:intracellular copper ion homeostasis"/>
    <property type="evidence" value="ECO:0007669"/>
    <property type="project" value="TreeGrafter"/>
</dbReference>
<protein>
    <recommendedName>
        <fullName evidence="10">Copper-fist domain-containing protein</fullName>
    </recommendedName>
</protein>
<dbReference type="Pfam" id="PF00649">
    <property type="entry name" value="Copper-fist"/>
    <property type="match status" value="1"/>
</dbReference>
<feature type="coiled-coil region" evidence="8">
    <location>
        <begin position="65"/>
        <end position="92"/>
    </location>
</feature>
<evidence type="ECO:0000256" key="4">
    <source>
        <dbReference type="ARBA" id="ARBA00023008"/>
    </source>
</evidence>
<evidence type="ECO:0000256" key="8">
    <source>
        <dbReference type="SAM" id="Coils"/>
    </source>
</evidence>
<dbReference type="InterPro" id="IPR051763">
    <property type="entry name" value="Copper_Homeo_Regul"/>
</dbReference>
<keyword evidence="8" id="KW-0175">Coiled coil</keyword>
<dbReference type="GeneID" id="13882795"/>
<dbReference type="HOGENOM" id="CLU_480631_0_0_1"/>
<dbReference type="GO" id="GO:0006879">
    <property type="term" value="P:intracellular iron ion homeostasis"/>
    <property type="evidence" value="ECO:0007669"/>
    <property type="project" value="TreeGrafter"/>
</dbReference>
<dbReference type="GO" id="GO:0045944">
    <property type="term" value="P:positive regulation of transcription by RNA polymerase II"/>
    <property type="evidence" value="ECO:0007669"/>
    <property type="project" value="EnsemblFungi"/>
</dbReference>
<dbReference type="Gene3D" id="3.90.430.10">
    <property type="entry name" value="Copper fist DNA-binding domain"/>
    <property type="match status" value="1"/>
</dbReference>
<evidence type="ECO:0000313" key="12">
    <source>
        <dbReference type="Proteomes" id="UP000005220"/>
    </source>
</evidence>
<comment type="subcellular location">
    <subcellularLocation>
        <location evidence="1">Nucleus</location>
    </subcellularLocation>
</comment>
<dbReference type="FunFam" id="3.90.430.10:FF:000001">
    <property type="entry name" value="Copper fist DNA-binding protein"/>
    <property type="match status" value="1"/>
</dbReference>
<evidence type="ECO:0000256" key="6">
    <source>
        <dbReference type="ARBA" id="ARBA00023163"/>
    </source>
</evidence>
<sequence length="525" mass="57831">MVLRNGIKYACERCIRGHRVTTCNHSDQPLMMIKPKGRPSTTCAYCKELRKNKSAKLQGTCTCGRQEKRRLAQKAKEDARAKAKELERSNCKCSADTTCTHHGSKPQNKKLRGKFLERATSSTSLDSAFLSSHSIYSDSSNFSSTFLDSDINPGRISKDYHHVASLASISSLQSSQSLDQSLSSPHSPPSHPQFNFLSDFDSLTQSTSQVNLLENVDFTPNSTNKLKEHISSGRSNVGEVLVPLEEYIPPDIDGIGNVNDKTNMLNGFSPNDNSIKDNQNETPPNRTGLDSATIQTNPREAGQIRMHPSHGLFDMFSDVSSISTLSRANLLLQKHNVKNVEPEEGISRDIRHSTDFNGVRSNFAGQMQSYKENSTNNVGEAQSTQSVEVLSITPSFMDIPSCEHIGGRNYSAQCNSVAAKVRSSSIDKNHKYPKNINDANISSMIKEENNEFGGFEANVETENNSRRIVSSSDLQITPGEITGPIVVKEEIPENSTVDTAQSWVLNSPLLSEQGFADLDNFMSTL</sequence>
<dbReference type="SMART" id="SM00412">
    <property type="entry name" value="Cu_FIST"/>
    <property type="match status" value="1"/>
</dbReference>
<dbReference type="EMBL" id="HE650822">
    <property type="protein sequence ID" value="CCF56493.1"/>
    <property type="molecule type" value="Genomic_DNA"/>
</dbReference>
<dbReference type="eggNOG" id="ENOG502S7CA">
    <property type="taxonomic scope" value="Eukaryota"/>
</dbReference>
<keyword evidence="6" id="KW-0804">Transcription</keyword>
<evidence type="ECO:0000259" key="10">
    <source>
        <dbReference type="PROSITE" id="PS50073"/>
    </source>
</evidence>
<evidence type="ECO:0000256" key="3">
    <source>
        <dbReference type="ARBA" id="ARBA00022833"/>
    </source>
</evidence>
<proteinExistence type="predicted"/>
<evidence type="ECO:0000256" key="5">
    <source>
        <dbReference type="ARBA" id="ARBA00023015"/>
    </source>
</evidence>
<evidence type="ECO:0000256" key="1">
    <source>
        <dbReference type="ARBA" id="ARBA00004123"/>
    </source>
</evidence>
<reference evidence="11 12" key="1">
    <citation type="journal article" date="2011" name="Proc. Natl. Acad. Sci. U.S.A.">
        <title>Evolutionary erosion of yeast sex chromosomes by mating-type switching accidents.</title>
        <authorList>
            <person name="Gordon J.L."/>
            <person name="Armisen D."/>
            <person name="Proux-Wera E."/>
            <person name="Oheigeartaigh S.S."/>
            <person name="Byrne K.P."/>
            <person name="Wolfe K.H."/>
        </authorList>
    </citation>
    <scope>NUCLEOTIDE SEQUENCE [LARGE SCALE GENOMIC DNA]</scope>
    <source>
        <strain evidence="12">ATCC 22294 / BCRC 22015 / CBS 2517 / CECT 1963 / NBRC 1671 / NRRL Y-8276</strain>
    </source>
</reference>
<dbReference type="OrthoDB" id="5600085at2759"/>
<dbReference type="SUPFAM" id="SSF57879">
    <property type="entry name" value="Zinc domain conserved in yeast copper-regulated transcription factors"/>
    <property type="match status" value="1"/>
</dbReference>
<evidence type="ECO:0000256" key="7">
    <source>
        <dbReference type="ARBA" id="ARBA00023242"/>
    </source>
</evidence>
<dbReference type="Proteomes" id="UP000005220">
    <property type="component" value="Chromosome 2"/>
</dbReference>
<dbReference type="PANTHER" id="PTHR28088:SF5">
    <property type="entry name" value="TRANSCRIPTIONAL ACTIVATOR HAA1-RELATED"/>
    <property type="match status" value="1"/>
</dbReference>
<organism evidence="11 12">
    <name type="scientific">Kazachstania africana (strain ATCC 22294 / BCRC 22015 / CBS 2517 / CECT 1963 / NBRC 1671 / NRRL Y-8276)</name>
    <name type="common">Yeast</name>
    <name type="synonym">Kluyveromyces africanus</name>
    <dbReference type="NCBI Taxonomy" id="1071382"/>
    <lineage>
        <taxon>Eukaryota</taxon>
        <taxon>Fungi</taxon>
        <taxon>Dikarya</taxon>
        <taxon>Ascomycota</taxon>
        <taxon>Saccharomycotina</taxon>
        <taxon>Saccharomycetes</taxon>
        <taxon>Saccharomycetales</taxon>
        <taxon>Saccharomycetaceae</taxon>
        <taxon>Kazachstania</taxon>
    </lineage>
</organism>
<feature type="compositionally biased region" description="Polar residues" evidence="9">
    <location>
        <begin position="280"/>
        <end position="292"/>
    </location>
</feature>
<keyword evidence="2" id="KW-0479">Metal-binding</keyword>
<dbReference type="InterPro" id="IPR036395">
    <property type="entry name" value="Cu_fist_DNA-bd_dom_sf"/>
</dbReference>
<dbReference type="GO" id="GO:0033554">
    <property type="term" value="P:cellular response to stress"/>
    <property type="evidence" value="ECO:0007669"/>
    <property type="project" value="EnsemblFungi"/>
</dbReference>
<accession>H2AQ43</accession>
<dbReference type="KEGG" id="kaf:KAFR_0B01950"/>
<dbReference type="AlphaFoldDB" id="H2AQ43"/>
<dbReference type="GO" id="GO:0071468">
    <property type="term" value="P:cellular response to acidic pH"/>
    <property type="evidence" value="ECO:0007669"/>
    <property type="project" value="EnsemblFungi"/>
</dbReference>
<dbReference type="PANTHER" id="PTHR28088">
    <property type="entry name" value="TRANSCRIPTIONAL ACTIVATOR HAA1-RELATED"/>
    <property type="match status" value="1"/>
</dbReference>
<feature type="region of interest" description="Disordered" evidence="9">
    <location>
        <begin position="266"/>
        <end position="292"/>
    </location>
</feature>
<dbReference type="InParanoid" id="H2AQ43"/>
<dbReference type="FunCoup" id="H2AQ43">
    <property type="interactions" value="626"/>
</dbReference>
<dbReference type="GO" id="GO:0005507">
    <property type="term" value="F:copper ion binding"/>
    <property type="evidence" value="ECO:0007669"/>
    <property type="project" value="InterPro"/>
</dbReference>
<dbReference type="GO" id="GO:0000981">
    <property type="term" value="F:DNA-binding transcription factor activity, RNA polymerase II-specific"/>
    <property type="evidence" value="ECO:0007669"/>
    <property type="project" value="EnsemblFungi"/>
</dbReference>
<keyword evidence="4" id="KW-0186">Copper</keyword>
<dbReference type="STRING" id="1071382.H2AQ43"/>
<dbReference type="SMART" id="SM01090">
    <property type="entry name" value="Copper-fist"/>
    <property type="match status" value="1"/>
</dbReference>
<evidence type="ECO:0000256" key="9">
    <source>
        <dbReference type="SAM" id="MobiDB-lite"/>
    </source>
</evidence>
<keyword evidence="3" id="KW-0862">Zinc</keyword>
<evidence type="ECO:0000313" key="11">
    <source>
        <dbReference type="EMBL" id="CCF56493.1"/>
    </source>
</evidence>
<dbReference type="PRINTS" id="PR00617">
    <property type="entry name" value="COPPERFIST"/>
</dbReference>
<feature type="domain" description="Copper-fist" evidence="10">
    <location>
        <begin position="1"/>
        <end position="40"/>
    </location>
</feature>